<evidence type="ECO:0000256" key="4">
    <source>
        <dbReference type="ARBA" id="ARBA00022544"/>
    </source>
</evidence>
<evidence type="ECO:0000256" key="2">
    <source>
        <dbReference type="ARBA" id="ARBA00007998"/>
    </source>
</evidence>
<dbReference type="AlphaFoldDB" id="A0A386H6K3"/>
<reference evidence="9 10" key="1">
    <citation type="journal article" date="2019" name="Int. J. Syst. Evol. Microbiol.">
        <title>Clostridium fermenticellae sp. nov., isolated from the mud in a fermentation cellar for the production of the Chinese liquor, baijiu.</title>
        <authorList>
            <person name="Xu P.X."/>
            <person name="Chai L.J."/>
            <person name="Qiu T."/>
            <person name="Zhang X.J."/>
            <person name="Lu Z.M."/>
            <person name="Xiao C."/>
            <person name="Wang S.T."/>
            <person name="Shen C.H."/>
            <person name="Shi J.S."/>
            <person name="Xu Z.H."/>
        </authorList>
    </citation>
    <scope>NUCLEOTIDE SEQUENCE [LARGE SCALE GENOMIC DNA]</scope>
    <source>
        <strain evidence="9 10">JN500901</strain>
    </source>
</reference>
<keyword evidence="6 8" id="KW-1133">Transmembrane helix</keyword>
<dbReference type="GO" id="GO:0016020">
    <property type="term" value="C:membrane"/>
    <property type="evidence" value="ECO:0007669"/>
    <property type="project" value="UniProtKB-SubCell"/>
</dbReference>
<dbReference type="OrthoDB" id="1675410at2"/>
<dbReference type="Pfam" id="PF03845">
    <property type="entry name" value="Spore_permease"/>
    <property type="match status" value="1"/>
</dbReference>
<feature type="transmembrane region" description="Helical" evidence="8">
    <location>
        <begin position="215"/>
        <end position="235"/>
    </location>
</feature>
<feature type="transmembrane region" description="Helical" evidence="8">
    <location>
        <begin position="255"/>
        <end position="278"/>
    </location>
</feature>
<feature type="transmembrane region" description="Helical" evidence="8">
    <location>
        <begin position="9"/>
        <end position="28"/>
    </location>
</feature>
<dbReference type="KEGG" id="cfer:D4Z93_11690"/>
<keyword evidence="4" id="KW-0309">Germination</keyword>
<feature type="transmembrane region" description="Helical" evidence="8">
    <location>
        <begin position="112"/>
        <end position="129"/>
    </location>
</feature>
<evidence type="ECO:0000313" key="9">
    <source>
        <dbReference type="EMBL" id="AYD41145.1"/>
    </source>
</evidence>
<keyword evidence="5 8" id="KW-0812">Transmembrane</keyword>
<name>A0A386H6K3_9CLOT</name>
<accession>A0A386H6K3</accession>
<sequence length="361" mass="41405">MIRLSGHQLFTLMLIFEIGSTTLFALGIEVEQDAWIVTLIALLIGLCFVWIYTKLQNAFSGKNLVEIIMVLFGKILGIPLVIFYVCDCLWSVARSLREFGELLIITSLPKTPFYIILILFLLTSTYALFKGTEVLARASEIVVPIMIFFILISYILLILSKKLDFRNLLPVASSGILPMLKAVPGIVMFPFGEIFIFFMYWCYVDKKEDIRKISMKAVLISGILIIISSIVNISALGCKYTYVSTIPFIESIKLINIGGIITNIDIIAILVILFGGFFKMSIYLNAIILILKSLFKTQKYKSILIIFDIFLIIFSLNFEKNYIYHKWMVPFDALYFEIIYTNIIPIIMLILYYVKKKRIRL</sequence>
<feature type="transmembrane region" description="Helical" evidence="8">
    <location>
        <begin position="141"/>
        <end position="159"/>
    </location>
</feature>
<evidence type="ECO:0000256" key="3">
    <source>
        <dbReference type="ARBA" id="ARBA00022448"/>
    </source>
</evidence>
<keyword evidence="10" id="KW-1185">Reference proteome</keyword>
<feature type="transmembrane region" description="Helical" evidence="8">
    <location>
        <begin position="64"/>
        <end position="92"/>
    </location>
</feature>
<evidence type="ECO:0000256" key="6">
    <source>
        <dbReference type="ARBA" id="ARBA00022989"/>
    </source>
</evidence>
<dbReference type="PANTHER" id="PTHR34975:SF2">
    <property type="entry name" value="SPORE GERMINATION PROTEIN A2"/>
    <property type="match status" value="1"/>
</dbReference>
<dbReference type="PANTHER" id="PTHR34975">
    <property type="entry name" value="SPORE GERMINATION PROTEIN A2"/>
    <property type="match status" value="1"/>
</dbReference>
<organism evidence="9 10">
    <name type="scientific">Clostridium fermenticellae</name>
    <dbReference type="NCBI Taxonomy" id="2068654"/>
    <lineage>
        <taxon>Bacteria</taxon>
        <taxon>Bacillati</taxon>
        <taxon>Bacillota</taxon>
        <taxon>Clostridia</taxon>
        <taxon>Eubacteriales</taxon>
        <taxon>Clostridiaceae</taxon>
        <taxon>Clostridium</taxon>
    </lineage>
</organism>
<dbReference type="InterPro" id="IPR004761">
    <property type="entry name" value="Spore_GerAB"/>
</dbReference>
<evidence type="ECO:0000256" key="7">
    <source>
        <dbReference type="ARBA" id="ARBA00023136"/>
    </source>
</evidence>
<comment type="similarity">
    <text evidence="2">Belongs to the amino acid-polyamine-organocation (APC) superfamily. Spore germination protein (SGP) (TC 2.A.3.9) family.</text>
</comment>
<evidence type="ECO:0000256" key="5">
    <source>
        <dbReference type="ARBA" id="ARBA00022692"/>
    </source>
</evidence>
<comment type="subcellular location">
    <subcellularLocation>
        <location evidence="1">Membrane</location>
        <topology evidence="1">Multi-pass membrane protein</topology>
    </subcellularLocation>
</comment>
<dbReference type="GO" id="GO:0009847">
    <property type="term" value="P:spore germination"/>
    <property type="evidence" value="ECO:0007669"/>
    <property type="project" value="InterPro"/>
</dbReference>
<feature type="transmembrane region" description="Helical" evidence="8">
    <location>
        <begin position="34"/>
        <end position="52"/>
    </location>
</feature>
<evidence type="ECO:0000256" key="8">
    <source>
        <dbReference type="SAM" id="Phobius"/>
    </source>
</evidence>
<keyword evidence="3" id="KW-0813">Transport</keyword>
<feature type="transmembrane region" description="Helical" evidence="8">
    <location>
        <begin position="333"/>
        <end position="354"/>
    </location>
</feature>
<dbReference type="RefSeq" id="WP_119973732.1">
    <property type="nucleotide sequence ID" value="NZ_CP032416.1"/>
</dbReference>
<proteinExistence type="inferred from homology"/>
<protein>
    <submittedName>
        <fullName evidence="9">Spore gernimation protein GerK</fullName>
    </submittedName>
</protein>
<keyword evidence="7 8" id="KW-0472">Membrane</keyword>
<feature type="transmembrane region" description="Helical" evidence="8">
    <location>
        <begin position="179"/>
        <end position="203"/>
    </location>
</feature>
<dbReference type="NCBIfam" id="TIGR00912">
    <property type="entry name" value="2A0309"/>
    <property type="match status" value="1"/>
</dbReference>
<gene>
    <name evidence="9" type="ORF">D4Z93_11690</name>
</gene>
<evidence type="ECO:0000256" key="1">
    <source>
        <dbReference type="ARBA" id="ARBA00004141"/>
    </source>
</evidence>
<feature type="transmembrane region" description="Helical" evidence="8">
    <location>
        <begin position="299"/>
        <end position="318"/>
    </location>
</feature>
<dbReference type="Proteomes" id="UP000266301">
    <property type="component" value="Chromosome"/>
</dbReference>
<evidence type="ECO:0000313" key="10">
    <source>
        <dbReference type="Proteomes" id="UP000266301"/>
    </source>
</evidence>
<dbReference type="EMBL" id="CP032416">
    <property type="protein sequence ID" value="AYD41145.1"/>
    <property type="molecule type" value="Genomic_DNA"/>
</dbReference>